<name>A0A5C6EE24_9BACT</name>
<accession>A0A5C6EE24</accession>
<sequence precursor="true">MSRLNSQYSRLVRVIALAATFATCISDACAQSTPFCVTVKTYSGADLEPSAEHRIVFDNGLIYDLPQLDPSTVTLYDPAQGRVTLLDRPRQVQTTISIDDLINVTAQARAAAEADEQKKEQLGLNARVQTSDRMVGYSIQFGGATYHTSTQKPSNPVMAAEFGQLSDLASRLNLVRRHPLPPFARMTLNDRVTSAGEIPLETTLTLKRGDQTDEYRSTMAIGEVTEADKTAMKEIQGMAGLYKSVLLAEFPSE</sequence>
<keyword evidence="1" id="KW-0732">Signal</keyword>
<gene>
    <name evidence="2" type="ORF">Poly59_60620</name>
</gene>
<protein>
    <recommendedName>
        <fullName evidence="4">DUF4412 domain-containing protein</fullName>
    </recommendedName>
</protein>
<dbReference type="OrthoDB" id="249646at2"/>
<evidence type="ECO:0000313" key="2">
    <source>
        <dbReference type="EMBL" id="TWU47088.1"/>
    </source>
</evidence>
<dbReference type="RefSeq" id="WP_146537480.1">
    <property type="nucleotide sequence ID" value="NZ_SJPX01000006.1"/>
</dbReference>
<reference evidence="2 3" key="1">
    <citation type="submission" date="2019-02" db="EMBL/GenBank/DDBJ databases">
        <title>Deep-cultivation of Planctomycetes and their phenomic and genomic characterization uncovers novel biology.</title>
        <authorList>
            <person name="Wiegand S."/>
            <person name="Jogler M."/>
            <person name="Boedeker C."/>
            <person name="Pinto D."/>
            <person name="Vollmers J."/>
            <person name="Rivas-Marin E."/>
            <person name="Kohn T."/>
            <person name="Peeters S.H."/>
            <person name="Heuer A."/>
            <person name="Rast P."/>
            <person name="Oberbeckmann S."/>
            <person name="Bunk B."/>
            <person name="Jeske O."/>
            <person name="Meyerdierks A."/>
            <person name="Storesund J.E."/>
            <person name="Kallscheuer N."/>
            <person name="Luecker S."/>
            <person name="Lage O.M."/>
            <person name="Pohl T."/>
            <person name="Merkel B.J."/>
            <person name="Hornburger P."/>
            <person name="Mueller R.-W."/>
            <person name="Bruemmer F."/>
            <person name="Labrenz M."/>
            <person name="Spormann A.M."/>
            <person name="Op Den Camp H."/>
            <person name="Overmann J."/>
            <person name="Amann R."/>
            <person name="Jetten M.S.M."/>
            <person name="Mascher T."/>
            <person name="Medema M.H."/>
            <person name="Devos D.P."/>
            <person name="Kaster A.-K."/>
            <person name="Ovreas L."/>
            <person name="Rohde M."/>
            <person name="Galperin M.Y."/>
            <person name="Jogler C."/>
        </authorList>
    </citation>
    <scope>NUCLEOTIDE SEQUENCE [LARGE SCALE GENOMIC DNA]</scope>
    <source>
        <strain evidence="2 3">Poly59</strain>
    </source>
</reference>
<organism evidence="2 3">
    <name type="scientific">Rubripirellula reticaptiva</name>
    <dbReference type="NCBI Taxonomy" id="2528013"/>
    <lineage>
        <taxon>Bacteria</taxon>
        <taxon>Pseudomonadati</taxon>
        <taxon>Planctomycetota</taxon>
        <taxon>Planctomycetia</taxon>
        <taxon>Pirellulales</taxon>
        <taxon>Pirellulaceae</taxon>
        <taxon>Rubripirellula</taxon>
    </lineage>
</organism>
<evidence type="ECO:0000313" key="3">
    <source>
        <dbReference type="Proteomes" id="UP000317977"/>
    </source>
</evidence>
<proteinExistence type="predicted"/>
<keyword evidence="3" id="KW-1185">Reference proteome</keyword>
<dbReference type="EMBL" id="SJPX01000006">
    <property type="protein sequence ID" value="TWU47088.1"/>
    <property type="molecule type" value="Genomic_DNA"/>
</dbReference>
<evidence type="ECO:0008006" key="4">
    <source>
        <dbReference type="Google" id="ProtNLM"/>
    </source>
</evidence>
<comment type="caution">
    <text evidence="2">The sequence shown here is derived from an EMBL/GenBank/DDBJ whole genome shotgun (WGS) entry which is preliminary data.</text>
</comment>
<dbReference type="AlphaFoldDB" id="A0A5C6EE24"/>
<feature type="chain" id="PRO_5022942598" description="DUF4412 domain-containing protein" evidence="1">
    <location>
        <begin position="31"/>
        <end position="253"/>
    </location>
</feature>
<evidence type="ECO:0000256" key="1">
    <source>
        <dbReference type="SAM" id="SignalP"/>
    </source>
</evidence>
<dbReference type="Proteomes" id="UP000317977">
    <property type="component" value="Unassembled WGS sequence"/>
</dbReference>
<feature type="signal peptide" evidence="1">
    <location>
        <begin position="1"/>
        <end position="30"/>
    </location>
</feature>